<dbReference type="SUPFAM" id="SSF51905">
    <property type="entry name" value="FAD/NAD(P)-binding domain"/>
    <property type="match status" value="1"/>
</dbReference>
<evidence type="ECO:0000256" key="8">
    <source>
        <dbReference type="ARBA" id="ARBA00023004"/>
    </source>
</evidence>
<evidence type="ECO:0000313" key="12">
    <source>
        <dbReference type="EMBL" id="VAW50248.1"/>
    </source>
</evidence>
<evidence type="ECO:0000256" key="7">
    <source>
        <dbReference type="ARBA" id="ARBA00023002"/>
    </source>
</evidence>
<protein>
    <submittedName>
        <fullName evidence="12">2,4-dienoyl-CoA reductase [NADPH]</fullName>
        <ecNumber evidence="12">1.3.1.34</ecNumber>
    </submittedName>
</protein>
<dbReference type="PRINTS" id="PR00368">
    <property type="entry name" value="FADPNR"/>
</dbReference>
<evidence type="ECO:0000256" key="4">
    <source>
        <dbReference type="ARBA" id="ARBA00022630"/>
    </source>
</evidence>
<dbReference type="Gene3D" id="3.50.50.60">
    <property type="entry name" value="FAD/NAD(P)-binding domain"/>
    <property type="match status" value="1"/>
</dbReference>
<dbReference type="InterPro" id="IPR013785">
    <property type="entry name" value="Aldolase_TIM"/>
</dbReference>
<dbReference type="PANTHER" id="PTHR42917:SF2">
    <property type="entry name" value="2,4-DIENOYL-COA REDUCTASE [(2E)-ENOYL-COA-PRODUCING]"/>
    <property type="match status" value="1"/>
</dbReference>
<dbReference type="InterPro" id="IPR023753">
    <property type="entry name" value="FAD/NAD-binding_dom"/>
</dbReference>
<reference evidence="12" key="1">
    <citation type="submission" date="2018-06" db="EMBL/GenBank/DDBJ databases">
        <authorList>
            <person name="Zhirakovskaya E."/>
        </authorList>
    </citation>
    <scope>NUCLEOTIDE SEQUENCE</scope>
</reference>
<comment type="similarity">
    <text evidence="3">In the N-terminal section; belongs to the NADH:flavin oxidoreductase/NADH oxidase family.</text>
</comment>
<dbReference type="EC" id="1.3.1.34" evidence="12"/>
<dbReference type="EMBL" id="UOFD01000009">
    <property type="protein sequence ID" value="VAW50248.1"/>
    <property type="molecule type" value="Genomic_DNA"/>
</dbReference>
<evidence type="ECO:0000256" key="2">
    <source>
        <dbReference type="ARBA" id="ARBA00001966"/>
    </source>
</evidence>
<dbReference type="PANTHER" id="PTHR42917">
    <property type="entry name" value="2,4-DIENOYL-COA REDUCTASE"/>
    <property type="match status" value="1"/>
</dbReference>
<proteinExistence type="inferred from homology"/>
<dbReference type="GO" id="GO:0046872">
    <property type="term" value="F:metal ion binding"/>
    <property type="evidence" value="ECO:0007669"/>
    <property type="project" value="UniProtKB-KW"/>
</dbReference>
<keyword evidence="8" id="KW-0408">Iron</keyword>
<evidence type="ECO:0000256" key="1">
    <source>
        <dbReference type="ARBA" id="ARBA00001917"/>
    </source>
</evidence>
<organism evidence="12">
    <name type="scientific">hydrothermal vent metagenome</name>
    <dbReference type="NCBI Taxonomy" id="652676"/>
    <lineage>
        <taxon>unclassified sequences</taxon>
        <taxon>metagenomes</taxon>
        <taxon>ecological metagenomes</taxon>
    </lineage>
</organism>
<gene>
    <name evidence="12" type="ORF">MNBD_GAMMA06-1459</name>
</gene>
<feature type="domain" description="FAD/NAD(P)-binding" evidence="11">
    <location>
        <begin position="386"/>
        <end position="642"/>
    </location>
</feature>
<keyword evidence="7 12" id="KW-0560">Oxidoreductase</keyword>
<dbReference type="Pfam" id="PF00724">
    <property type="entry name" value="Oxidored_FMN"/>
    <property type="match status" value="1"/>
</dbReference>
<dbReference type="Gene3D" id="3.40.50.720">
    <property type="entry name" value="NAD(P)-binding Rossmann-like Domain"/>
    <property type="match status" value="1"/>
</dbReference>
<comment type="cofactor">
    <cofactor evidence="2">
        <name>[4Fe-4S] cluster</name>
        <dbReference type="ChEBI" id="CHEBI:49883"/>
    </cofactor>
</comment>
<dbReference type="SUPFAM" id="SSF51971">
    <property type="entry name" value="Nucleotide-binding domain"/>
    <property type="match status" value="1"/>
</dbReference>
<comment type="cofactor">
    <cofactor evidence="1">
        <name>FMN</name>
        <dbReference type="ChEBI" id="CHEBI:58210"/>
    </cofactor>
</comment>
<sequence>MSLNDTVDKKSYFSFLMKPLDLGFTQLKNRTIMGSMHTGLEEQWFSLSKLTQFYEERAKDGVALIITGGISPTFSGRLSPFASQLSFSFQVAKHQKLVKAVHAHEAKICLQVLHAGRYAYHPFAVAPSSIKSPISPYEPKALSNSQIKKIIKAYANTARLAKRAGYDGVEIMGSEGYLINEFVCRNTNQRQDEWGGSFENRIRFSLKIIQAVRRVVGEDFIIIYRLSMLDLHKDGSSWQEVEQHAKAIEKAGANLINTGIGWHEVRIPTIASVVPEAAFSWVTKKLKQVVTIPLITSNRINSPELAEHCLQNGDADMISMARPFLADSQFVQKAMDNQSHLINTCIACNQGCLDHVFKGKHATCLVNPRAAYESEFPLVKASHQKTIIVVGLGVAGLSFAYYAALRGHHVIAYDEKNIGGQFNLASEIPGKEIYRETIRYFEAQLLLLNVKVRQNTKASYEELRDVYADAIVFATGVKPRKPDIKGIDHFSVMDYETAIKNKTTIKNRVAIIGAGGIGFDVAEMLMHKKASDNDNWFKNWGIDKKYKNRGGLLKEEVTNASERTVYLLQRKNEKPGKKLALTTGWIRRLTLRKAGVKMLSDLSYEKIDDFGLHIIHKGKKETLAVDHVIICAGQESKNSLYQRLSDVGQPVHIIGGAKKAAELDAETAIREGMVLAYEF</sequence>
<keyword evidence="4" id="KW-0285">Flavoprotein</keyword>
<dbReference type="Pfam" id="PF07992">
    <property type="entry name" value="Pyr_redox_2"/>
    <property type="match status" value="1"/>
</dbReference>
<dbReference type="InterPro" id="IPR051793">
    <property type="entry name" value="NADH:flavin_oxidoreductase"/>
</dbReference>
<dbReference type="InterPro" id="IPR001155">
    <property type="entry name" value="OxRdtase_FMN_N"/>
</dbReference>
<keyword evidence="6" id="KW-0479">Metal-binding</keyword>
<evidence type="ECO:0000256" key="6">
    <source>
        <dbReference type="ARBA" id="ARBA00022723"/>
    </source>
</evidence>
<evidence type="ECO:0000256" key="9">
    <source>
        <dbReference type="ARBA" id="ARBA00023014"/>
    </source>
</evidence>
<evidence type="ECO:0000259" key="11">
    <source>
        <dbReference type="Pfam" id="PF07992"/>
    </source>
</evidence>
<keyword evidence="9" id="KW-0411">Iron-sulfur</keyword>
<dbReference type="GO" id="GO:0008670">
    <property type="term" value="F:2,4-dienoyl-CoA reductase (NADPH) activity"/>
    <property type="evidence" value="ECO:0007669"/>
    <property type="project" value="UniProtKB-EC"/>
</dbReference>
<dbReference type="Gene3D" id="3.20.20.70">
    <property type="entry name" value="Aldolase class I"/>
    <property type="match status" value="1"/>
</dbReference>
<dbReference type="CDD" id="cd02930">
    <property type="entry name" value="DCR_FMN"/>
    <property type="match status" value="1"/>
</dbReference>
<dbReference type="GO" id="GO:0033543">
    <property type="term" value="P:fatty acid beta-oxidation, unsaturated, even number, reductase/isomerase pathway"/>
    <property type="evidence" value="ECO:0007669"/>
    <property type="project" value="TreeGrafter"/>
</dbReference>
<accession>A0A3B0W311</accession>
<name>A0A3B0W311_9ZZZZ</name>
<dbReference type="SUPFAM" id="SSF51395">
    <property type="entry name" value="FMN-linked oxidoreductases"/>
    <property type="match status" value="1"/>
</dbReference>
<dbReference type="GO" id="GO:0010181">
    <property type="term" value="F:FMN binding"/>
    <property type="evidence" value="ECO:0007669"/>
    <property type="project" value="InterPro"/>
</dbReference>
<evidence type="ECO:0000259" key="10">
    <source>
        <dbReference type="Pfam" id="PF00724"/>
    </source>
</evidence>
<dbReference type="InterPro" id="IPR036188">
    <property type="entry name" value="FAD/NAD-bd_sf"/>
</dbReference>
<dbReference type="GO" id="GO:0051536">
    <property type="term" value="F:iron-sulfur cluster binding"/>
    <property type="evidence" value="ECO:0007669"/>
    <property type="project" value="UniProtKB-KW"/>
</dbReference>
<feature type="domain" description="NADH:flavin oxidoreductase/NADH oxidase N-terminal" evidence="10">
    <location>
        <begin position="16"/>
        <end position="337"/>
    </location>
</feature>
<evidence type="ECO:0000256" key="3">
    <source>
        <dbReference type="ARBA" id="ARBA00011048"/>
    </source>
</evidence>
<dbReference type="AlphaFoldDB" id="A0A3B0W311"/>
<keyword evidence="5" id="KW-0288">FMN</keyword>
<evidence type="ECO:0000256" key="5">
    <source>
        <dbReference type="ARBA" id="ARBA00022643"/>
    </source>
</evidence>